<dbReference type="Pfam" id="PF13401">
    <property type="entry name" value="AAA_22"/>
    <property type="match status" value="1"/>
</dbReference>
<dbReference type="InterPro" id="IPR049945">
    <property type="entry name" value="AAA_22"/>
</dbReference>
<organism evidence="6 7">
    <name type="scientific">Halorubrum pallidum</name>
    <dbReference type="NCBI Taxonomy" id="1526114"/>
    <lineage>
        <taxon>Archaea</taxon>
        <taxon>Methanobacteriati</taxon>
        <taxon>Methanobacteriota</taxon>
        <taxon>Stenosarchaea group</taxon>
        <taxon>Halobacteria</taxon>
        <taxon>Halobacteriales</taxon>
        <taxon>Haloferacaceae</taxon>
        <taxon>Halorubrum</taxon>
    </lineage>
</organism>
<evidence type="ECO:0000313" key="7">
    <source>
        <dbReference type="Proteomes" id="UP001596274"/>
    </source>
</evidence>
<evidence type="ECO:0000256" key="3">
    <source>
        <dbReference type="ARBA" id="ARBA00022741"/>
    </source>
</evidence>
<dbReference type="InterPro" id="IPR050311">
    <property type="entry name" value="ORC1/CDC6"/>
</dbReference>
<comment type="caution">
    <text evidence="6">The sequence shown here is derived from an EMBL/GenBank/DDBJ whole genome shotgun (WGS) entry which is preliminary data.</text>
</comment>
<gene>
    <name evidence="6" type="ORF">ACFQDD_00870</name>
</gene>
<dbReference type="GO" id="GO:0005524">
    <property type="term" value="F:ATP binding"/>
    <property type="evidence" value="ECO:0007669"/>
    <property type="project" value="UniProtKB-KW"/>
</dbReference>
<dbReference type="InterPro" id="IPR014277">
    <property type="entry name" value="Orc1/Cdc6_arc"/>
</dbReference>
<evidence type="ECO:0000256" key="2">
    <source>
        <dbReference type="ARBA" id="ARBA00022705"/>
    </source>
</evidence>
<dbReference type="NCBIfam" id="TIGR02928">
    <property type="entry name" value="orc1/cdc6 family replication initiation protein"/>
    <property type="match status" value="1"/>
</dbReference>
<keyword evidence="7" id="KW-1185">Reference proteome</keyword>
<dbReference type="Proteomes" id="UP001596274">
    <property type="component" value="Unassembled WGS sequence"/>
</dbReference>
<evidence type="ECO:0000313" key="6">
    <source>
        <dbReference type="EMBL" id="MFC6770088.1"/>
    </source>
</evidence>
<evidence type="ECO:0000256" key="4">
    <source>
        <dbReference type="ARBA" id="ARBA00022840"/>
    </source>
</evidence>
<name>A0ABD5T3L0_9EURY</name>
<dbReference type="Pfam" id="PF22703">
    <property type="entry name" value="Cdc6_lid"/>
    <property type="match status" value="1"/>
</dbReference>
<evidence type="ECO:0000256" key="1">
    <source>
        <dbReference type="ARBA" id="ARBA00006184"/>
    </source>
</evidence>
<dbReference type="Gene3D" id="1.10.8.60">
    <property type="match status" value="1"/>
</dbReference>
<keyword evidence="4" id="KW-0067">ATP-binding</keyword>
<dbReference type="SUPFAM" id="SSF52540">
    <property type="entry name" value="P-loop containing nucleoside triphosphate hydrolases"/>
    <property type="match status" value="1"/>
</dbReference>
<dbReference type="CDD" id="cd18139">
    <property type="entry name" value="HLD_clamp_RarA"/>
    <property type="match status" value="1"/>
</dbReference>
<keyword evidence="3" id="KW-0547">Nucleotide-binding</keyword>
<keyword evidence="2" id="KW-0235">DNA replication</keyword>
<dbReference type="InterPro" id="IPR055237">
    <property type="entry name" value="Cdc6_lid"/>
</dbReference>
<dbReference type="PANTHER" id="PTHR10763">
    <property type="entry name" value="CELL DIVISION CONTROL PROTEIN 6-RELATED"/>
    <property type="match status" value="1"/>
</dbReference>
<dbReference type="PANTHER" id="PTHR10763:SF22">
    <property type="entry name" value="ORC1-TYPE DNA REPLICATION PROTEIN"/>
    <property type="match status" value="1"/>
</dbReference>
<dbReference type="GO" id="GO:0006260">
    <property type="term" value="P:DNA replication"/>
    <property type="evidence" value="ECO:0007669"/>
    <property type="project" value="UniProtKB-KW"/>
</dbReference>
<accession>A0ABD5T3L0</accession>
<feature type="domain" description="AAA+ ATPase" evidence="5">
    <location>
        <begin position="40"/>
        <end position="175"/>
    </location>
</feature>
<dbReference type="EMBL" id="JBHSWT010000012">
    <property type="protein sequence ID" value="MFC6770088.1"/>
    <property type="molecule type" value="Genomic_DNA"/>
</dbReference>
<dbReference type="InterPro" id="IPR003593">
    <property type="entry name" value="AAA+_ATPase"/>
</dbReference>
<sequence length="335" mass="38414">MITDARVLQPDFVPKEVKHRWAEIDHLTDTLRPIATDDGFPGPSFLCGPSGAGKTCIARYTVDQLREEVVDLNAQYVNCWEDYSGFKTLYRLLEGLNKTIDIHRQSTPKDELLERLREYDGPHYVVILDEVDQLQDKGLLYDLYRMQNLTMILIANREEHVFSTLDERLNSRLQNCVRIRFNQYDMSELVTILSDRVRKGFEPNTITAEQLSTIADYAAGDARTAVGILRNTARVAQQDDCEKITQEMIRQAVPEAQSEIRQKTTDKLTDHQQTLYDLIQDAGSIGGGPLYERYSEAVADPKTRRTMRNHLEKLEQYNLITASGNTKARTYSPYT</sequence>
<comment type="similarity">
    <text evidence="1">Belongs to the CDC6/cdc18 family.</text>
</comment>
<proteinExistence type="inferred from homology"/>
<reference evidence="6 7" key="1">
    <citation type="journal article" date="2019" name="Int. J. Syst. Evol. Microbiol.">
        <title>The Global Catalogue of Microorganisms (GCM) 10K type strain sequencing project: providing services to taxonomists for standard genome sequencing and annotation.</title>
        <authorList>
            <consortium name="The Broad Institute Genomics Platform"/>
            <consortium name="The Broad Institute Genome Sequencing Center for Infectious Disease"/>
            <person name="Wu L."/>
            <person name="Ma J."/>
        </authorList>
    </citation>
    <scope>NUCLEOTIDE SEQUENCE [LARGE SCALE GENOMIC DNA]</scope>
    <source>
        <strain evidence="6 7">PJ61</strain>
    </source>
</reference>
<dbReference type="Gene3D" id="3.40.50.300">
    <property type="entry name" value="P-loop containing nucleotide triphosphate hydrolases"/>
    <property type="match status" value="1"/>
</dbReference>
<evidence type="ECO:0000259" key="5">
    <source>
        <dbReference type="SMART" id="SM00382"/>
    </source>
</evidence>
<protein>
    <submittedName>
        <fullName evidence="6">Cdc6/Cdc18 family protein</fullName>
    </submittedName>
</protein>
<dbReference type="InterPro" id="IPR027417">
    <property type="entry name" value="P-loop_NTPase"/>
</dbReference>
<dbReference type="AlphaFoldDB" id="A0ABD5T3L0"/>
<dbReference type="SMART" id="SM00382">
    <property type="entry name" value="AAA"/>
    <property type="match status" value="1"/>
</dbReference>